<reference evidence="2" key="1">
    <citation type="submission" date="2016-10" db="EMBL/GenBank/DDBJ databases">
        <authorList>
            <person name="Varghese N."/>
            <person name="Submissions S."/>
        </authorList>
    </citation>
    <scope>NUCLEOTIDE SEQUENCE [LARGE SCALE GENOMIC DNA]</scope>
    <source>
        <strain evidence="2">Gh-67</strain>
    </source>
</reference>
<dbReference type="RefSeq" id="WP_091175224.1">
    <property type="nucleotide sequence ID" value="NZ_FNCG01000022.1"/>
</dbReference>
<sequence>MDIEAKIGDFVDFYADSESMDVKRGLIYSINEKEDLYEIIADYEDGGTELIFINEVDIFELYKSYKVDKIDTIKNLYNDSKIIAILIPLHRTILKSPNSFKYYEEYSLTEKEIFLFPENSDEGNYIMNNQSQNKTIAASKYCYEHVKLGNEDHIVCSYINP</sequence>
<dbReference type="AlphaFoldDB" id="A0A1G8L349"/>
<organism evidence="1 2">
    <name type="scientific">Mucilaginibacter gossypii</name>
    <dbReference type="NCBI Taxonomy" id="551996"/>
    <lineage>
        <taxon>Bacteria</taxon>
        <taxon>Pseudomonadati</taxon>
        <taxon>Bacteroidota</taxon>
        <taxon>Sphingobacteriia</taxon>
        <taxon>Sphingobacteriales</taxon>
        <taxon>Sphingobacteriaceae</taxon>
        <taxon>Mucilaginibacter</taxon>
    </lineage>
</organism>
<name>A0A1G8L349_9SPHI</name>
<keyword evidence="2" id="KW-1185">Reference proteome</keyword>
<accession>A0A1G8L349</accession>
<proteinExistence type="predicted"/>
<evidence type="ECO:0000313" key="2">
    <source>
        <dbReference type="Proteomes" id="UP000199705"/>
    </source>
</evidence>
<gene>
    <name evidence="1" type="ORF">SAMN05192573_12224</name>
</gene>
<dbReference type="STRING" id="551996.SAMN05192573_12224"/>
<protein>
    <submittedName>
        <fullName evidence="1">Uncharacterized protein</fullName>
    </submittedName>
</protein>
<dbReference type="Proteomes" id="UP000199705">
    <property type="component" value="Unassembled WGS sequence"/>
</dbReference>
<dbReference type="EMBL" id="FNCG01000022">
    <property type="protein sequence ID" value="SDI50086.1"/>
    <property type="molecule type" value="Genomic_DNA"/>
</dbReference>
<evidence type="ECO:0000313" key="1">
    <source>
        <dbReference type="EMBL" id="SDI50086.1"/>
    </source>
</evidence>